<feature type="compositionally biased region" description="Basic and acidic residues" evidence="7">
    <location>
        <begin position="34"/>
        <end position="46"/>
    </location>
</feature>
<feature type="compositionally biased region" description="Gly residues" evidence="7">
    <location>
        <begin position="587"/>
        <end position="600"/>
    </location>
</feature>
<dbReference type="EMBL" id="JABWAB010000013">
    <property type="protein sequence ID" value="KAF6042814.1"/>
    <property type="molecule type" value="Genomic_DNA"/>
</dbReference>
<comment type="subcellular location">
    <subcellularLocation>
        <location evidence="1">Membrane</location>
        <topology evidence="1">Multi-pass membrane protein</topology>
    </subcellularLocation>
</comment>
<feature type="compositionally biased region" description="Polar residues" evidence="7">
    <location>
        <begin position="250"/>
        <end position="266"/>
    </location>
</feature>
<evidence type="ECO:0000313" key="12">
    <source>
        <dbReference type="Proteomes" id="UP000590412"/>
    </source>
</evidence>
<feature type="compositionally biased region" description="Basic and acidic residues" evidence="7">
    <location>
        <begin position="396"/>
        <end position="426"/>
    </location>
</feature>
<evidence type="ECO:0000313" key="11">
    <source>
        <dbReference type="EMBL" id="KAF6042814.1"/>
    </source>
</evidence>
<name>A0A8X7NGK7_CANPA</name>
<feature type="compositionally biased region" description="Acidic residues" evidence="7">
    <location>
        <begin position="147"/>
        <end position="158"/>
    </location>
</feature>
<feature type="transmembrane region" description="Helical" evidence="8">
    <location>
        <begin position="882"/>
        <end position="905"/>
    </location>
</feature>
<feature type="transmembrane region" description="Helical" evidence="8">
    <location>
        <begin position="814"/>
        <end position="835"/>
    </location>
</feature>
<feature type="region of interest" description="Disordered" evidence="7">
    <location>
        <begin position="480"/>
        <end position="512"/>
    </location>
</feature>
<feature type="transmembrane region" description="Helical" evidence="8">
    <location>
        <begin position="925"/>
        <end position="942"/>
    </location>
</feature>
<feature type="compositionally biased region" description="Gly residues" evidence="7">
    <location>
        <begin position="304"/>
        <end position="314"/>
    </location>
</feature>
<keyword evidence="5 8" id="KW-0472">Membrane</keyword>
<evidence type="ECO:0000256" key="1">
    <source>
        <dbReference type="ARBA" id="ARBA00004141"/>
    </source>
</evidence>
<feature type="transmembrane region" description="Helical" evidence="8">
    <location>
        <begin position="1059"/>
        <end position="1078"/>
    </location>
</feature>
<evidence type="ECO:0000259" key="10">
    <source>
        <dbReference type="Pfam" id="PF12821"/>
    </source>
</evidence>
<feature type="compositionally biased region" description="Acidic residues" evidence="7">
    <location>
        <begin position="576"/>
        <end position="586"/>
    </location>
</feature>
<evidence type="ECO:0000256" key="7">
    <source>
        <dbReference type="SAM" id="MobiDB-lite"/>
    </source>
</evidence>
<feature type="compositionally biased region" description="Polar residues" evidence="7">
    <location>
        <begin position="480"/>
        <end position="497"/>
    </location>
</feature>
<evidence type="ECO:0000256" key="2">
    <source>
        <dbReference type="ARBA" id="ARBA00019535"/>
    </source>
</evidence>
<dbReference type="AlphaFoldDB" id="A0A8X7NGK7"/>
<feature type="transmembrane region" description="Helical" evidence="8">
    <location>
        <begin position="791"/>
        <end position="808"/>
    </location>
</feature>
<accession>A0A8X7NGK7</accession>
<dbReference type="Proteomes" id="UP000590412">
    <property type="component" value="Unassembled WGS sequence"/>
</dbReference>
<feature type="transmembrane region" description="Helical" evidence="8">
    <location>
        <begin position="948"/>
        <end position="965"/>
    </location>
</feature>
<dbReference type="GO" id="GO:0016020">
    <property type="term" value="C:membrane"/>
    <property type="evidence" value="ECO:0007669"/>
    <property type="project" value="UniProtKB-SubCell"/>
</dbReference>
<feature type="domain" description="Threonine/Serine exporter ThrE" evidence="10">
    <location>
        <begin position="927"/>
        <end position="1070"/>
    </location>
</feature>
<evidence type="ECO:0000256" key="5">
    <source>
        <dbReference type="ARBA" id="ARBA00023136"/>
    </source>
</evidence>
<dbReference type="InterPro" id="IPR024528">
    <property type="entry name" value="ThrE_2"/>
</dbReference>
<evidence type="ECO:0000259" key="9">
    <source>
        <dbReference type="Pfam" id="PF06738"/>
    </source>
</evidence>
<feature type="region of interest" description="Disordered" evidence="7">
    <location>
        <begin position="1"/>
        <end position="21"/>
    </location>
</feature>
<gene>
    <name evidence="11" type="ORF">FOB60_005568</name>
</gene>
<dbReference type="GO" id="GO:0022857">
    <property type="term" value="F:transmembrane transporter activity"/>
    <property type="evidence" value="ECO:0007669"/>
    <property type="project" value="InterPro"/>
</dbReference>
<feature type="region of interest" description="Disordered" evidence="7">
    <location>
        <begin position="547"/>
        <end position="638"/>
    </location>
</feature>
<feature type="compositionally biased region" description="Basic and acidic residues" evidence="7">
    <location>
        <begin position="177"/>
        <end position="210"/>
    </location>
</feature>
<proteinExistence type="inferred from homology"/>
<organism evidence="11 12">
    <name type="scientific">Candida parapsilosis</name>
    <name type="common">Yeast</name>
    <dbReference type="NCBI Taxonomy" id="5480"/>
    <lineage>
        <taxon>Eukaryota</taxon>
        <taxon>Fungi</taxon>
        <taxon>Dikarya</taxon>
        <taxon>Ascomycota</taxon>
        <taxon>Saccharomycotina</taxon>
        <taxon>Pichiomycetes</taxon>
        <taxon>Debaryomycetaceae</taxon>
        <taxon>Candida/Lodderomyces clade</taxon>
        <taxon>Candida</taxon>
    </lineage>
</organism>
<dbReference type="PANTHER" id="PTHR31082">
    <property type="entry name" value="PHEROMONE-REGULATED MEMBRANE PROTEIN 10"/>
    <property type="match status" value="1"/>
</dbReference>
<reference evidence="11" key="1">
    <citation type="submission" date="2020-03" db="EMBL/GenBank/DDBJ databases">
        <title>FDA dAtabase for Regulatory Grade micrObial Sequences (FDA-ARGOS): Supporting development and validation of Infectious Disease Dx tests.</title>
        <authorList>
            <person name="Campos J."/>
            <person name="Goldberg B."/>
            <person name="Tallon L."/>
            <person name="Sadzewicz L."/>
            <person name="Vavikolanu K."/>
            <person name="Mehta A."/>
            <person name="Aluvathingal J."/>
            <person name="Nadendla S."/>
            <person name="Nandy P."/>
            <person name="Geyer C."/>
            <person name="Yan Y."/>
            <person name="Sichtig H."/>
        </authorList>
    </citation>
    <scope>NUCLEOTIDE SEQUENCE [LARGE SCALE GENOMIC DNA]</scope>
    <source>
        <strain evidence="11">FDAARGOS_652</strain>
    </source>
</reference>
<evidence type="ECO:0000256" key="3">
    <source>
        <dbReference type="ARBA" id="ARBA00022692"/>
    </source>
</evidence>
<feature type="transmembrane region" description="Helical" evidence="8">
    <location>
        <begin position="842"/>
        <end position="862"/>
    </location>
</feature>
<dbReference type="PANTHER" id="PTHR31082:SF4">
    <property type="entry name" value="PHEROMONE-REGULATED MEMBRANE PROTEIN 10"/>
    <property type="match status" value="1"/>
</dbReference>
<sequence length="1087" mass="118524">MSNDYSSSSDDEYNPGSQNRFHIQIPQQQLNLNEVRKQNQKKEKSKFTKQTSSNFNKVASKFQNKKSDTKKYPDSYTPRDPRASLNASRSSYASFEDDAGGDGDSDSNDDDDDDDEFNPGGSSSGKQNLPHFKFDADDIRKSQGPIESDDDSDSDDGSYQDQTHTDFTHIQQAPHEQFYHTDSSDEEHEITKRNHGRPESYHQDPLERTKSGSSGKSSDEHFAANTASSSSDSSRQPRKPSIHSMRSHETNQSASKKSMQSGSKESTGGLRGILRKMSLADRIPSQDHDISHSDTFLGRVLSGGHQGLSGGGLAPGASRASRDRNGNEDEEKRVGFADHDDRGDYHHDNIELQPLSKYDDLSDEVKALVDQHIPDALLHSSNTSANTSADVTPTRSTDDLINEKTKDENEEAKKSTDKDSDEHKDNPFYAPNPDLFLRGHNDSEPNELADVDGNYIEPPKHVQAGVLSSLLRLYQQPMENKSASSLTNVDTNDSTVDSFDEHKRPTSHLDLTRFGTDVGAGVKHGMKSAQHGASRGYSNIKASGKALGKAANKMRHFDGKGGRSGGGANDRPLPDASDDDDDDDDNGGFGGGGGGNGGVDGKGKYDSAGLPSFQNAKPKMPKKRPTDPTNKLKKLKRNKKAERLRITVHIADVLQRQRFIINMCRALMLYGAPTHRLEEYMVMTSRVLEIDGQFIYFPGCMLVSFGDAATRTSEVHLVRCAQGINLGKLSDAHKLYKAVTHDLIGVEEATKKLDDLLKEKNKFPPWLCVFYYGLGSLAVTPFAFDGGWIDLPISFGIGLCVGFLQFYVSTLSNLYSNVFEVSSAIVVSFIARGIGSIRGGDLFCFSAIAQGSLAIILPGYIILSGSLELQSRNLVAGAVRMFYAIIYSLFLGFGITLGSALFGWVYHDATSQNSCAKGHTMDDKWRILFVPLFATCLGLINQAKWRQLPIMIIIAGIGYIGSYFAGKHFSNVTEFTACIGAFIVGICGNLYSRIWKGVAVSAMLPAIFVQVPSGIASKSSLISGLQTADKITNRNGTEETTTTTDSTSSLSFGATMVEVSIGISVGLFAAALFVYPFGKKGTGLFTL</sequence>
<feature type="compositionally biased region" description="Basic and acidic residues" evidence="7">
    <location>
        <begin position="132"/>
        <end position="141"/>
    </location>
</feature>
<feature type="region of interest" description="Disordered" evidence="7">
    <location>
        <begin position="379"/>
        <end position="452"/>
    </location>
</feature>
<dbReference type="Pfam" id="PF06738">
    <property type="entry name" value="ThrE"/>
    <property type="match status" value="1"/>
</dbReference>
<feature type="compositionally biased region" description="Basic and acidic residues" evidence="7">
    <location>
        <begin position="320"/>
        <end position="350"/>
    </location>
</feature>
<comment type="similarity">
    <text evidence="6">Belongs to the ThrE exporter (TC 2.A.79) family.</text>
</comment>
<feature type="region of interest" description="Disordered" evidence="7">
    <location>
        <begin position="33"/>
        <end position="351"/>
    </location>
</feature>
<feature type="compositionally biased region" description="Acidic residues" evidence="7">
    <location>
        <begin position="95"/>
        <end position="117"/>
    </location>
</feature>
<dbReference type="InterPro" id="IPR051361">
    <property type="entry name" value="ThrE/Ser_Exporter"/>
</dbReference>
<keyword evidence="4 8" id="KW-1133">Transmembrane helix</keyword>
<feature type="compositionally biased region" description="Basic and acidic residues" evidence="7">
    <location>
        <begin position="65"/>
        <end position="82"/>
    </location>
</feature>
<protein>
    <recommendedName>
        <fullName evidence="2">Pheromone-regulated membrane protein 10</fullName>
    </recommendedName>
</protein>
<feature type="transmembrane region" description="Helical" evidence="8">
    <location>
        <begin position="972"/>
        <end position="991"/>
    </location>
</feature>
<dbReference type="OrthoDB" id="413008at2759"/>
<feature type="compositionally biased region" description="Polar residues" evidence="7">
    <location>
        <begin position="379"/>
        <end position="395"/>
    </location>
</feature>
<evidence type="ECO:0000256" key="4">
    <source>
        <dbReference type="ARBA" id="ARBA00022989"/>
    </source>
</evidence>
<dbReference type="Pfam" id="PF12821">
    <property type="entry name" value="ThrE_2"/>
    <property type="match status" value="1"/>
</dbReference>
<feature type="domain" description="Threonine/serine exporter-like N-terminal" evidence="9">
    <location>
        <begin position="658"/>
        <end position="901"/>
    </location>
</feature>
<comment type="caution">
    <text evidence="11">The sequence shown here is derived from an EMBL/GenBank/DDBJ whole genome shotgun (WGS) entry which is preliminary data.</text>
</comment>
<feature type="compositionally biased region" description="Polar residues" evidence="7">
    <location>
        <begin position="48"/>
        <end position="57"/>
    </location>
</feature>
<dbReference type="InterPro" id="IPR010619">
    <property type="entry name" value="ThrE-like_N"/>
</dbReference>
<evidence type="ECO:0000256" key="8">
    <source>
        <dbReference type="SAM" id="Phobius"/>
    </source>
</evidence>
<keyword evidence="3 8" id="KW-0812">Transmembrane</keyword>
<evidence type="ECO:0000256" key="6">
    <source>
        <dbReference type="ARBA" id="ARBA00034125"/>
    </source>
</evidence>